<dbReference type="EMBL" id="JAOTPO010000010">
    <property type="protein sequence ID" value="MDE5414569.1"/>
    <property type="molecule type" value="Genomic_DNA"/>
</dbReference>
<keyword evidence="2" id="KW-1185">Reference proteome</keyword>
<organism evidence="1 2">
    <name type="scientific">Alkalihalobacterium chitinilyticum</name>
    <dbReference type="NCBI Taxonomy" id="2980103"/>
    <lineage>
        <taxon>Bacteria</taxon>
        <taxon>Bacillati</taxon>
        <taxon>Bacillota</taxon>
        <taxon>Bacilli</taxon>
        <taxon>Bacillales</taxon>
        <taxon>Bacillaceae</taxon>
        <taxon>Alkalihalobacterium</taxon>
    </lineage>
</organism>
<dbReference type="Proteomes" id="UP001148125">
    <property type="component" value="Unassembled WGS sequence"/>
</dbReference>
<evidence type="ECO:0008006" key="3">
    <source>
        <dbReference type="Google" id="ProtNLM"/>
    </source>
</evidence>
<evidence type="ECO:0000313" key="1">
    <source>
        <dbReference type="EMBL" id="MDE5414569.1"/>
    </source>
</evidence>
<protein>
    <recommendedName>
        <fullName evidence="3">TubC N-terminal docking domain-containing protein</fullName>
    </recommendedName>
</protein>
<gene>
    <name evidence="1" type="ORF">N7Z68_14415</name>
</gene>
<sequence>MIQALLKEVEGLGCEVTREGYMLKLHDPSVLTKVHKSKLKEAKMDILQLIDRQEQARLNGWLVYSYGEAYEMRVGQRNYVYVFAETNGTYTVWRGTFGHEAYPVREKIIIQGVSFEVAFEKATNYVRWVKK</sequence>
<accession>A0ABT5VJY7</accession>
<reference evidence="1" key="1">
    <citation type="submission" date="2024-05" db="EMBL/GenBank/DDBJ databases">
        <title>Alkalihalobacillus sp. strain MEB203 novel alkaliphilic bacterium from Lonar Lake, India.</title>
        <authorList>
            <person name="Joshi A."/>
            <person name="Thite S."/>
            <person name="Mengade P."/>
        </authorList>
    </citation>
    <scope>NUCLEOTIDE SEQUENCE</scope>
    <source>
        <strain evidence="1">MEB 203</strain>
    </source>
</reference>
<comment type="caution">
    <text evidence="1">The sequence shown here is derived from an EMBL/GenBank/DDBJ whole genome shotgun (WGS) entry which is preliminary data.</text>
</comment>
<dbReference type="RefSeq" id="WP_275119187.1">
    <property type="nucleotide sequence ID" value="NZ_JAOTPO010000010.1"/>
</dbReference>
<proteinExistence type="predicted"/>
<name>A0ABT5VJY7_9BACI</name>
<evidence type="ECO:0000313" key="2">
    <source>
        <dbReference type="Proteomes" id="UP001148125"/>
    </source>
</evidence>